<evidence type="ECO:0000256" key="2">
    <source>
        <dbReference type="ARBA" id="ARBA00022475"/>
    </source>
</evidence>
<accession>A0A1D7TJW0</accession>
<dbReference type="PIRSF" id="PIRSF006060">
    <property type="entry name" value="AA_transporter"/>
    <property type="match status" value="1"/>
</dbReference>
<keyword evidence="2" id="KW-1003">Cell membrane</keyword>
<feature type="transmembrane region" description="Helical" evidence="6">
    <location>
        <begin position="174"/>
        <end position="193"/>
    </location>
</feature>
<dbReference type="PANTHER" id="PTHR42770">
    <property type="entry name" value="AMINO ACID TRANSPORTER-RELATED"/>
    <property type="match status" value="1"/>
</dbReference>
<dbReference type="EMBL" id="CP017111">
    <property type="protein sequence ID" value="AOO65184.1"/>
    <property type="molecule type" value="Genomic_DNA"/>
</dbReference>
<keyword evidence="8" id="KW-1185">Reference proteome</keyword>
<dbReference type="InterPro" id="IPR002293">
    <property type="entry name" value="AA/rel_permease1"/>
</dbReference>
<dbReference type="Proteomes" id="UP000094609">
    <property type="component" value="Chromosome"/>
</dbReference>
<dbReference type="AlphaFoldDB" id="A0A1D7TJW0"/>
<feature type="transmembrane region" description="Helical" evidence="6">
    <location>
        <begin position="116"/>
        <end position="135"/>
    </location>
</feature>
<reference evidence="8" key="1">
    <citation type="submission" date="2016-08" db="EMBL/GenBank/DDBJ databases">
        <title>Complete genome sequence of the organohalide-respiring Epsilonproteobacterium Sulfurospirillum halorespirans.</title>
        <authorList>
            <person name="Goris T."/>
            <person name="Zimmermann J."/>
            <person name="Schenz B."/>
            <person name="Lemos M."/>
            <person name="Hackermueller J."/>
            <person name="Diekert G."/>
        </authorList>
    </citation>
    <scope>NUCLEOTIDE SEQUENCE [LARGE SCALE GENOMIC DNA]</scope>
    <source>
        <strain>DSM 13726</strain>
        <strain evidence="8">PCE-M2</strain>
    </source>
</reference>
<protein>
    <submittedName>
        <fullName evidence="7">Amino acid permease family protein</fullName>
    </submittedName>
</protein>
<evidence type="ECO:0000256" key="6">
    <source>
        <dbReference type="SAM" id="Phobius"/>
    </source>
</evidence>
<evidence type="ECO:0000256" key="1">
    <source>
        <dbReference type="ARBA" id="ARBA00004651"/>
    </source>
</evidence>
<organism evidence="7 8">
    <name type="scientific">Sulfurospirillum halorespirans DSM 13726</name>
    <dbReference type="NCBI Taxonomy" id="1193502"/>
    <lineage>
        <taxon>Bacteria</taxon>
        <taxon>Pseudomonadati</taxon>
        <taxon>Campylobacterota</taxon>
        <taxon>Epsilonproteobacteria</taxon>
        <taxon>Campylobacterales</taxon>
        <taxon>Sulfurospirillaceae</taxon>
        <taxon>Sulfurospirillum</taxon>
    </lineage>
</organism>
<dbReference type="Gene3D" id="1.20.1740.10">
    <property type="entry name" value="Amino acid/polyamine transporter I"/>
    <property type="match status" value="1"/>
</dbReference>
<feature type="transmembrane region" description="Helical" evidence="6">
    <location>
        <begin position="334"/>
        <end position="353"/>
    </location>
</feature>
<feature type="transmembrane region" description="Helical" evidence="6">
    <location>
        <begin position="213"/>
        <end position="234"/>
    </location>
</feature>
<keyword evidence="3 6" id="KW-0812">Transmembrane</keyword>
<gene>
    <name evidence="7" type="ORF">SHALO_1408</name>
</gene>
<dbReference type="InterPro" id="IPR050367">
    <property type="entry name" value="APC_superfamily"/>
</dbReference>
<feature type="transmembrane region" description="Helical" evidence="6">
    <location>
        <begin position="6"/>
        <end position="27"/>
    </location>
</feature>
<feature type="transmembrane region" description="Helical" evidence="6">
    <location>
        <begin position="39"/>
        <end position="61"/>
    </location>
</feature>
<feature type="transmembrane region" description="Helical" evidence="6">
    <location>
        <begin position="308"/>
        <end position="328"/>
    </location>
</feature>
<proteinExistence type="predicted"/>
<evidence type="ECO:0000256" key="4">
    <source>
        <dbReference type="ARBA" id="ARBA00022989"/>
    </source>
</evidence>
<keyword evidence="5 6" id="KW-0472">Membrane</keyword>
<feature type="transmembrane region" description="Helical" evidence="6">
    <location>
        <begin position="81"/>
        <end position="104"/>
    </location>
</feature>
<dbReference type="KEGG" id="shal:SHALO_1408"/>
<dbReference type="GO" id="GO:0022857">
    <property type="term" value="F:transmembrane transporter activity"/>
    <property type="evidence" value="ECO:0007669"/>
    <property type="project" value="InterPro"/>
</dbReference>
<keyword evidence="4 6" id="KW-1133">Transmembrane helix</keyword>
<dbReference type="PANTHER" id="PTHR42770:SF13">
    <property type="entry name" value="L-METHIONINE_BRANCHED-CHAIN AMINO ACID EXPORTER YJEH"/>
    <property type="match status" value="1"/>
</dbReference>
<feature type="transmembrane region" description="Helical" evidence="6">
    <location>
        <begin position="141"/>
        <end position="162"/>
    </location>
</feature>
<evidence type="ECO:0000313" key="7">
    <source>
        <dbReference type="EMBL" id="AOO65184.1"/>
    </source>
</evidence>
<name>A0A1D7TJW0_9BACT</name>
<evidence type="ECO:0000256" key="5">
    <source>
        <dbReference type="ARBA" id="ARBA00023136"/>
    </source>
</evidence>
<dbReference type="PATRIC" id="fig|1193502.14.peg.1428"/>
<sequence>MKKQLNTVTLTGLMIGPILGSGIILLPPIVYDLTGNLSILVWLIILALGFTFALVLGNLSIKFPGDEGVTNAVQEAFSTKLKFLTSYYLISAVFFGPVAVYLIGAHFLQPLLGGDVNILAFSMLLFTLFALLRPVHFLGTLSLIVTTIIGIILSLGSIAILVGHETTFSVDSPFDMSLISRALLLAFWAIVGWEVVGNYSNEVNDPKRTIPKAVKISAVIISLIYLLVVCAIQCASLDRTNTITALIYPLFGTASAFVMGILAMLLCLSTVLLFVGGVSRLICGLAAEATGILGLLNRRLENGAPVGATLFLCSINAIVLGLVTLNVFTTQDLVALADGFFIANATIALLAAYKLATTKTIRYTALFLTIIFACMLLSAHWMVLGIIALLAWKVLR</sequence>
<dbReference type="Pfam" id="PF13520">
    <property type="entry name" value="AA_permease_2"/>
    <property type="match status" value="1"/>
</dbReference>
<evidence type="ECO:0000313" key="8">
    <source>
        <dbReference type="Proteomes" id="UP000094609"/>
    </source>
</evidence>
<dbReference type="GO" id="GO:0005886">
    <property type="term" value="C:plasma membrane"/>
    <property type="evidence" value="ECO:0007669"/>
    <property type="project" value="UniProtKB-SubCell"/>
</dbReference>
<feature type="transmembrane region" description="Helical" evidence="6">
    <location>
        <begin position="246"/>
        <end position="266"/>
    </location>
</feature>
<comment type="subcellular location">
    <subcellularLocation>
        <location evidence="1">Cell membrane</location>
        <topology evidence="1">Multi-pass membrane protein</topology>
    </subcellularLocation>
</comment>
<dbReference type="STRING" id="1193502.SHALO_1408"/>
<feature type="transmembrane region" description="Helical" evidence="6">
    <location>
        <begin position="365"/>
        <end position="392"/>
    </location>
</feature>
<evidence type="ECO:0000256" key="3">
    <source>
        <dbReference type="ARBA" id="ARBA00022692"/>
    </source>
</evidence>
<dbReference type="RefSeq" id="WP_069477977.1">
    <property type="nucleotide sequence ID" value="NZ_CP017111.1"/>
</dbReference>
<feature type="transmembrane region" description="Helical" evidence="6">
    <location>
        <begin position="272"/>
        <end position="296"/>
    </location>
</feature>